<feature type="transmembrane region" description="Helical" evidence="2">
    <location>
        <begin position="387"/>
        <end position="409"/>
    </location>
</feature>
<name>A0A0E9NF62_SAICN</name>
<feature type="compositionally biased region" description="Pro residues" evidence="1">
    <location>
        <begin position="514"/>
        <end position="526"/>
    </location>
</feature>
<evidence type="ECO:0000313" key="4">
    <source>
        <dbReference type="Proteomes" id="UP000033140"/>
    </source>
</evidence>
<protein>
    <submittedName>
        <fullName evidence="3">Uncharacterized protein</fullName>
    </submittedName>
</protein>
<keyword evidence="4" id="KW-1185">Reference proteome</keyword>
<reference evidence="3 4" key="1">
    <citation type="journal article" date="2011" name="J. Gen. Appl. Microbiol.">
        <title>Draft genome sequencing of the enigmatic yeast Saitoella complicata.</title>
        <authorList>
            <person name="Nishida H."/>
            <person name="Hamamoto M."/>
            <person name="Sugiyama J."/>
        </authorList>
    </citation>
    <scope>NUCLEOTIDE SEQUENCE [LARGE SCALE GENOMIC DNA]</scope>
    <source>
        <strain evidence="3 4">NRRL Y-17804</strain>
    </source>
</reference>
<feature type="transmembrane region" description="Helical" evidence="2">
    <location>
        <begin position="311"/>
        <end position="333"/>
    </location>
</feature>
<feature type="transmembrane region" description="Helical" evidence="2">
    <location>
        <begin position="270"/>
        <end position="291"/>
    </location>
</feature>
<comment type="caution">
    <text evidence="3">The sequence shown here is derived from an EMBL/GenBank/DDBJ whole genome shotgun (WGS) entry which is preliminary data.</text>
</comment>
<dbReference type="STRING" id="698492.A0A0E9NF62"/>
<dbReference type="Proteomes" id="UP000033140">
    <property type="component" value="Unassembled WGS sequence"/>
</dbReference>
<dbReference type="AlphaFoldDB" id="A0A0E9NF62"/>
<feature type="transmembrane region" description="Helical" evidence="2">
    <location>
        <begin position="203"/>
        <end position="222"/>
    </location>
</feature>
<sequence length="625" mass="69068">MGIRQYAMLYTTTYVIGDHLMTFPSFAERLYEIAEYFAVNPEPSLSPMHVMKHRVQAARLMEIEALSKTPVTALLPGYTWYTTGSRFSRHSLFSFLSTLTGILYNTRISTMTTVSSSSTSPSSSAAPSVFTSAIGWTYLVLNALDVLLALLVILHILETGYRSRRTRRLSLQTRELFLNPSADVTVTIREVGAAVTVARRMPLAVCTGVAIGGVVRLVLASIHSESMTSTIRGLFWWTIWLTPIIVTVFAMHALIITVVQQSFDLDRHNLVLVFFCAALSIASWAPSKFWLIHGRTDSEIVKTWPGVSRRVALVSLAYFAVLSMSMIIAMIGVSYHCSRQDVRPSQTDMKLPRLSGSGFAAEKERRAFENRRNHQIRYLERLAARRVVSWSLTLLAQCCFVLPCVVLGALEIQNIVLSVLGFTVVNLGGVCSAGYYYYLYRQDLGIGARLQTLSSLPGRPRTPLSSTLPLTTTSSPPSIRRRMPPKINIIPPPPSYAGSSRFSVDSAYSSPEYPLLPPSPASPPSPQLTNSPLSPPTIMLSPPLRSPSRTPTLPRFSNLGSLSFPRPSGSPLSPRSPRTPRLRIPHPTPLELTSAEREGEETEEDYSGFVMIMYDAGRSSTVLSR</sequence>
<gene>
    <name evidence="3" type="ORF">G7K_2647-t1</name>
</gene>
<feature type="compositionally biased region" description="Low complexity" evidence="1">
    <location>
        <begin position="540"/>
        <end position="576"/>
    </location>
</feature>
<feature type="transmembrane region" description="Helical" evidence="2">
    <location>
        <begin position="415"/>
        <end position="439"/>
    </location>
</feature>
<feature type="compositionally biased region" description="Low complexity" evidence="1">
    <location>
        <begin position="459"/>
        <end position="478"/>
    </location>
</feature>
<reference evidence="3 4" key="3">
    <citation type="journal article" date="2015" name="Genome Announc.">
        <title>Draft Genome Sequence of the Archiascomycetous Yeast Saitoella complicata.</title>
        <authorList>
            <person name="Yamauchi K."/>
            <person name="Kondo S."/>
            <person name="Hamamoto M."/>
            <person name="Takahashi Y."/>
            <person name="Ogura Y."/>
            <person name="Hayashi T."/>
            <person name="Nishida H."/>
        </authorList>
    </citation>
    <scope>NUCLEOTIDE SEQUENCE [LARGE SCALE GENOMIC DNA]</scope>
    <source>
        <strain evidence="3 4">NRRL Y-17804</strain>
    </source>
</reference>
<evidence type="ECO:0000256" key="1">
    <source>
        <dbReference type="SAM" id="MobiDB-lite"/>
    </source>
</evidence>
<evidence type="ECO:0000313" key="3">
    <source>
        <dbReference type="EMBL" id="GAO48474.1"/>
    </source>
</evidence>
<feature type="region of interest" description="Disordered" evidence="1">
    <location>
        <begin position="458"/>
        <end position="604"/>
    </location>
</feature>
<organism evidence="3 4">
    <name type="scientific">Saitoella complicata (strain BCRC 22490 / CBS 7301 / JCM 7358 / NBRC 10748 / NRRL Y-17804)</name>
    <dbReference type="NCBI Taxonomy" id="698492"/>
    <lineage>
        <taxon>Eukaryota</taxon>
        <taxon>Fungi</taxon>
        <taxon>Dikarya</taxon>
        <taxon>Ascomycota</taxon>
        <taxon>Taphrinomycotina</taxon>
        <taxon>Taphrinomycotina incertae sedis</taxon>
        <taxon>Saitoella</taxon>
    </lineage>
</organism>
<dbReference type="EMBL" id="BACD03000015">
    <property type="protein sequence ID" value="GAO48474.1"/>
    <property type="molecule type" value="Genomic_DNA"/>
</dbReference>
<keyword evidence="2" id="KW-0472">Membrane</keyword>
<keyword evidence="2" id="KW-0812">Transmembrane</keyword>
<feature type="transmembrane region" description="Helical" evidence="2">
    <location>
        <begin position="134"/>
        <end position="157"/>
    </location>
</feature>
<proteinExistence type="predicted"/>
<reference evidence="3 4" key="2">
    <citation type="journal article" date="2014" name="J. Gen. Appl. Microbiol.">
        <title>The early diverging ascomycetous budding yeast Saitoella complicata has three histone deacetylases belonging to the Clr6, Hos2, and Rpd3 lineages.</title>
        <authorList>
            <person name="Nishida H."/>
            <person name="Matsumoto T."/>
            <person name="Kondo S."/>
            <person name="Hamamoto M."/>
            <person name="Yoshikawa H."/>
        </authorList>
    </citation>
    <scope>NUCLEOTIDE SEQUENCE [LARGE SCALE GENOMIC DNA]</scope>
    <source>
        <strain evidence="3 4">NRRL Y-17804</strain>
    </source>
</reference>
<keyword evidence="2" id="KW-1133">Transmembrane helix</keyword>
<feature type="transmembrane region" description="Helical" evidence="2">
    <location>
        <begin position="92"/>
        <end position="114"/>
    </location>
</feature>
<feature type="transmembrane region" description="Helical" evidence="2">
    <location>
        <begin position="234"/>
        <end position="258"/>
    </location>
</feature>
<accession>A0A0E9NF62</accession>
<evidence type="ECO:0000256" key="2">
    <source>
        <dbReference type="SAM" id="Phobius"/>
    </source>
</evidence>